<organism evidence="1 2">
    <name type="scientific">Halorubrum trueperi</name>
    <dbReference type="NCBI Taxonomy" id="2004704"/>
    <lineage>
        <taxon>Archaea</taxon>
        <taxon>Methanobacteriati</taxon>
        <taxon>Methanobacteriota</taxon>
        <taxon>Stenosarchaea group</taxon>
        <taxon>Halobacteria</taxon>
        <taxon>Halobacteriales</taxon>
        <taxon>Haloferacaceae</taxon>
        <taxon>Halorubrum</taxon>
    </lineage>
</organism>
<sequence>MGYIYNCDGFCNAVEIEDRPALTAEFNENWFDDGAAGDRLRQAGFEAGDLVTLCPDCTERLLIHEGDGA</sequence>
<reference evidence="1 2" key="1">
    <citation type="journal article" date="2019" name="Int. J. Syst. Evol. Microbiol.">
        <title>The Global Catalogue of Microorganisms (GCM) 10K type strain sequencing project: providing services to taxonomists for standard genome sequencing and annotation.</title>
        <authorList>
            <consortium name="The Broad Institute Genomics Platform"/>
            <consortium name="The Broad Institute Genome Sequencing Center for Infectious Disease"/>
            <person name="Wu L."/>
            <person name="Ma J."/>
        </authorList>
    </citation>
    <scope>NUCLEOTIDE SEQUENCE [LARGE SCALE GENOMIC DNA]</scope>
    <source>
        <strain evidence="1 2">Y73</strain>
    </source>
</reference>
<proteinExistence type="predicted"/>
<comment type="caution">
    <text evidence="1">The sequence shown here is derived from an EMBL/GenBank/DDBJ whole genome shotgun (WGS) entry which is preliminary data.</text>
</comment>
<name>A0ABD5UJD5_9EURY</name>
<dbReference type="AlphaFoldDB" id="A0ABD5UJD5"/>
<dbReference type="Proteomes" id="UP001596333">
    <property type="component" value="Unassembled WGS sequence"/>
</dbReference>
<protein>
    <submittedName>
        <fullName evidence="1">Uncharacterized protein</fullName>
    </submittedName>
</protein>
<gene>
    <name evidence="1" type="ORF">ACFQEY_02575</name>
</gene>
<dbReference type="EMBL" id="JBHSXI010000001">
    <property type="protein sequence ID" value="MFC6887944.1"/>
    <property type="molecule type" value="Genomic_DNA"/>
</dbReference>
<dbReference type="RefSeq" id="WP_379764501.1">
    <property type="nucleotide sequence ID" value="NZ_JBHSXI010000001.1"/>
</dbReference>
<evidence type="ECO:0000313" key="1">
    <source>
        <dbReference type="EMBL" id="MFC6887944.1"/>
    </source>
</evidence>
<evidence type="ECO:0000313" key="2">
    <source>
        <dbReference type="Proteomes" id="UP001596333"/>
    </source>
</evidence>
<keyword evidence="2" id="KW-1185">Reference proteome</keyword>
<accession>A0ABD5UJD5</accession>